<dbReference type="InterPro" id="IPR004245">
    <property type="entry name" value="DUF229"/>
</dbReference>
<gene>
    <name evidence="1" type="ORF">FWILDA_LOCUS3945</name>
</gene>
<dbReference type="Proteomes" id="UP001153678">
    <property type="component" value="Unassembled WGS sequence"/>
</dbReference>
<dbReference type="GO" id="GO:0005615">
    <property type="term" value="C:extracellular space"/>
    <property type="evidence" value="ECO:0007669"/>
    <property type="project" value="TreeGrafter"/>
</dbReference>
<dbReference type="PANTHER" id="PTHR10974">
    <property type="entry name" value="FI08016P-RELATED"/>
    <property type="match status" value="1"/>
</dbReference>
<evidence type="ECO:0000313" key="2">
    <source>
        <dbReference type="Proteomes" id="UP001153678"/>
    </source>
</evidence>
<reference evidence="1" key="1">
    <citation type="submission" date="2022-08" db="EMBL/GenBank/DDBJ databases">
        <authorList>
            <person name="Kallberg Y."/>
            <person name="Tangrot J."/>
            <person name="Rosling A."/>
        </authorList>
    </citation>
    <scope>NUCLEOTIDE SEQUENCE</scope>
    <source>
        <strain evidence="1">Wild A</strain>
    </source>
</reference>
<protein>
    <submittedName>
        <fullName evidence="1">18236_t:CDS:1</fullName>
    </submittedName>
</protein>
<dbReference type="EMBL" id="CAMKVN010000557">
    <property type="protein sequence ID" value="CAI2169170.1"/>
    <property type="molecule type" value="Genomic_DNA"/>
</dbReference>
<dbReference type="Pfam" id="PF02995">
    <property type="entry name" value="DUF229"/>
    <property type="match status" value="2"/>
</dbReference>
<keyword evidence="2" id="KW-1185">Reference proteome</keyword>
<evidence type="ECO:0000313" key="1">
    <source>
        <dbReference type="EMBL" id="CAI2169170.1"/>
    </source>
</evidence>
<dbReference type="OrthoDB" id="413313at2759"/>
<name>A0A9W4SH16_9GLOM</name>
<dbReference type="PANTHER" id="PTHR10974:SF1">
    <property type="entry name" value="FI08016P-RELATED"/>
    <property type="match status" value="1"/>
</dbReference>
<sequence length="580" mass="66563">MIDGDGTCILPPWKPITQEQYPIDVIPGRTIAKIIHGPLNGKQKIDVECDSVYQYHFPSMRSGKKFLDWDQKKDGLLKFEEEYIMIKCGTISNFLTREPFKSDDNKSRSFNLPFKSVLKGQKPLVNDVVLILLDAVSREHFNEEFPRTLEFLKDMSNRTKGTHKSHSFNRYNVLGQNSPPNKAFIYSGQSKDYLWSNGNKAKATWLWDVYESQGFVTMHTDGECGGWWAFPYRGYADGAITSYYKATREDKLPANHQFPHVSICENYAFYHDGEFGRTCKLTNGQDENGERHKRLATITLMDTHNADLNLIGLDKSMVNLLTKLLIGKGNQQPLLDENSIVIVLSDHGIHYGFEYASYEGYLHHKQPLLHMVLPKDISTVYNENMEANQNVLTTHADLHMTLLTWLSEKVQMIQIKTCSKLGIPTEYCPCVKYTELENTKEKDEKIINRLIEFAVSFMNDKIKEFGVGKICNKFDYDISKAINGSVESTFTYGDLEYYSGYYLPSTSLNSRIYAVTVNVKSYTAKLKFSSTFINIVNKNTNDLSVTQITAYKEEWEGICRNKIYKNIKNEKQGQESEAYI</sequence>
<dbReference type="AlphaFoldDB" id="A0A9W4SH16"/>
<organism evidence="1 2">
    <name type="scientific">Funneliformis geosporum</name>
    <dbReference type="NCBI Taxonomy" id="1117311"/>
    <lineage>
        <taxon>Eukaryota</taxon>
        <taxon>Fungi</taxon>
        <taxon>Fungi incertae sedis</taxon>
        <taxon>Mucoromycota</taxon>
        <taxon>Glomeromycotina</taxon>
        <taxon>Glomeromycetes</taxon>
        <taxon>Glomerales</taxon>
        <taxon>Glomeraceae</taxon>
        <taxon>Funneliformis</taxon>
    </lineage>
</organism>
<comment type="caution">
    <text evidence="1">The sequence shown here is derived from an EMBL/GenBank/DDBJ whole genome shotgun (WGS) entry which is preliminary data.</text>
</comment>
<accession>A0A9W4SH16</accession>
<proteinExistence type="predicted"/>